<evidence type="ECO:0000313" key="2">
    <source>
        <dbReference type="Proteomes" id="UP000001026"/>
    </source>
</evidence>
<protein>
    <submittedName>
        <fullName evidence="1">Uncharacterized protein</fullName>
    </submittedName>
</protein>
<dbReference type="KEGG" id="pmm:PMM2016"/>
<reference evidence="1 2" key="1">
    <citation type="journal article" date="2003" name="Nature">
        <title>Genome divergence in two Prochlorococcus ecotypes reflects oceanic niche differentiation.</title>
        <authorList>
            <person name="Rocap G."/>
            <person name="Larimer F.W."/>
            <person name="Lamerdin J.E."/>
            <person name="Malfatti S."/>
            <person name="Chain P."/>
            <person name="Ahlgren N.A."/>
            <person name="Arellano A."/>
            <person name="Coleman M."/>
            <person name="Hauser L."/>
            <person name="Hess W.R."/>
            <person name="Johnson Z.I."/>
            <person name="Land M.L."/>
            <person name="Lindell D."/>
            <person name="Post A.F."/>
            <person name="Regala W."/>
            <person name="Shah M."/>
            <person name="Shaw S.L."/>
            <person name="Steglich C."/>
            <person name="Sullivan M.B."/>
            <person name="Ting C.S."/>
            <person name="Tolonen A."/>
            <person name="Webb E.A."/>
            <person name="Zinser E.R."/>
            <person name="Chisholm S.W."/>
        </authorList>
    </citation>
    <scope>NUCLEOTIDE SEQUENCE [LARGE SCALE GENOMIC DNA]</scope>
    <source>
        <strain evidence="2">CCMP1986 / NIES-2087 / MED4</strain>
    </source>
</reference>
<dbReference type="EMBL" id="BX548174">
    <property type="protein sequence ID" value="CAP16521.1"/>
    <property type="molecule type" value="Genomic_DNA"/>
</dbReference>
<proteinExistence type="predicted"/>
<dbReference type="HOGENOM" id="CLU_3397940_0_0_3"/>
<name>A8WIN2_PROMP</name>
<dbReference type="Proteomes" id="UP000001026">
    <property type="component" value="Chromosome"/>
</dbReference>
<organism evidence="1 2">
    <name type="scientific">Prochlorococcus marinus subsp. pastoris (strain CCMP1986 / NIES-2087 / MED4)</name>
    <dbReference type="NCBI Taxonomy" id="59919"/>
    <lineage>
        <taxon>Bacteria</taxon>
        <taxon>Bacillati</taxon>
        <taxon>Cyanobacteriota</taxon>
        <taxon>Cyanophyceae</taxon>
        <taxon>Synechococcales</taxon>
        <taxon>Prochlorococcaceae</taxon>
        <taxon>Prochlorococcus</taxon>
    </lineage>
</organism>
<accession>A8WIN2</accession>
<dbReference type="AlphaFoldDB" id="A8WIN2"/>
<evidence type="ECO:0000313" key="1">
    <source>
        <dbReference type="EMBL" id="CAP16521.1"/>
    </source>
</evidence>
<gene>
    <name evidence="1" type="ordered locus">PMM2016</name>
</gene>
<sequence length="31" mass="3440">MYGTAFTAKLKITSLKPCILIKRCQSLAARI</sequence>